<feature type="compositionally biased region" description="Basic residues" evidence="6">
    <location>
        <begin position="139"/>
        <end position="150"/>
    </location>
</feature>
<dbReference type="PANTHER" id="PTHR31221">
    <property type="entry name" value="WRKY TRANSCRIPTION FACTOR PROTEIN 1-RELATED"/>
    <property type="match status" value="1"/>
</dbReference>
<dbReference type="SUPFAM" id="SSF118290">
    <property type="entry name" value="WRKY DNA-binding domain"/>
    <property type="match status" value="1"/>
</dbReference>
<dbReference type="Pfam" id="PF03106">
    <property type="entry name" value="WRKY"/>
    <property type="match status" value="1"/>
</dbReference>
<comment type="caution">
    <text evidence="8">The sequence shown here is derived from an EMBL/GenBank/DDBJ whole genome shotgun (WGS) entry which is preliminary data.</text>
</comment>
<proteinExistence type="predicted"/>
<sequence length="321" mass="34207">MDEEKDKADRGVDDLTSTDSSWAALGGGCDSDAAYFFGTGLEKDDGNLLGDFGWSFRAENGGGFARMDSDLAGNCASDDRFSVPVSSAAANATPRDGCAEPAAVSAAGQTSSSSSSDALEKSAASGGSTSRPPADTVSKVKKKGQARMKQPRFAFMTKSEVDHLEDGYRWRKYGQKAVKNSPFPRSYYRCTNTKCTVKKRVERSSEDPTIVITTYEGQHCHHTVGFPRGGFMGEAGGYMGPSSYPFASQLYLPPRIHFPREEMGSLLGMGIPYLRHKQSGGDGDGGNNGAANVLLAYPPQLPPDEGLLGDMVPPGIRNKLS</sequence>
<keyword evidence="5" id="KW-0539">Nucleus</keyword>
<dbReference type="SMART" id="SM00774">
    <property type="entry name" value="WRKY"/>
    <property type="match status" value="1"/>
</dbReference>
<evidence type="ECO:0000256" key="3">
    <source>
        <dbReference type="ARBA" id="ARBA00023125"/>
    </source>
</evidence>
<keyword evidence="4" id="KW-0804">Transcription</keyword>
<evidence type="ECO:0000313" key="8">
    <source>
        <dbReference type="EMBL" id="CAH9101026.1"/>
    </source>
</evidence>
<dbReference type="GO" id="GO:0005634">
    <property type="term" value="C:nucleus"/>
    <property type="evidence" value="ECO:0007669"/>
    <property type="project" value="UniProtKB-SubCell"/>
</dbReference>
<dbReference type="GO" id="GO:0043565">
    <property type="term" value="F:sequence-specific DNA binding"/>
    <property type="evidence" value="ECO:0007669"/>
    <property type="project" value="InterPro"/>
</dbReference>
<evidence type="ECO:0000256" key="2">
    <source>
        <dbReference type="ARBA" id="ARBA00023015"/>
    </source>
</evidence>
<feature type="domain" description="WRKY" evidence="7">
    <location>
        <begin position="159"/>
        <end position="224"/>
    </location>
</feature>
<protein>
    <recommendedName>
        <fullName evidence="7">WRKY domain-containing protein</fullName>
    </recommendedName>
</protein>
<evidence type="ECO:0000256" key="6">
    <source>
        <dbReference type="SAM" id="MobiDB-lite"/>
    </source>
</evidence>
<feature type="region of interest" description="Disordered" evidence="6">
    <location>
        <begin position="87"/>
        <end position="150"/>
    </location>
</feature>
<dbReference type="Gene3D" id="2.20.25.80">
    <property type="entry name" value="WRKY domain"/>
    <property type="match status" value="1"/>
</dbReference>
<dbReference type="AlphaFoldDB" id="A0A9P1EFR9"/>
<keyword evidence="9" id="KW-1185">Reference proteome</keyword>
<feature type="compositionally biased region" description="Low complexity" evidence="6">
    <location>
        <begin position="102"/>
        <end position="125"/>
    </location>
</feature>
<organism evidence="8 9">
    <name type="scientific">Cuscuta europaea</name>
    <name type="common">European dodder</name>
    <dbReference type="NCBI Taxonomy" id="41803"/>
    <lineage>
        <taxon>Eukaryota</taxon>
        <taxon>Viridiplantae</taxon>
        <taxon>Streptophyta</taxon>
        <taxon>Embryophyta</taxon>
        <taxon>Tracheophyta</taxon>
        <taxon>Spermatophyta</taxon>
        <taxon>Magnoliopsida</taxon>
        <taxon>eudicotyledons</taxon>
        <taxon>Gunneridae</taxon>
        <taxon>Pentapetalae</taxon>
        <taxon>asterids</taxon>
        <taxon>lamiids</taxon>
        <taxon>Solanales</taxon>
        <taxon>Convolvulaceae</taxon>
        <taxon>Cuscuteae</taxon>
        <taxon>Cuscuta</taxon>
        <taxon>Cuscuta subgen. Cuscuta</taxon>
    </lineage>
</organism>
<evidence type="ECO:0000256" key="5">
    <source>
        <dbReference type="ARBA" id="ARBA00023242"/>
    </source>
</evidence>
<evidence type="ECO:0000256" key="1">
    <source>
        <dbReference type="ARBA" id="ARBA00004123"/>
    </source>
</evidence>
<dbReference type="InterPro" id="IPR036576">
    <property type="entry name" value="WRKY_dom_sf"/>
</dbReference>
<reference evidence="8" key="1">
    <citation type="submission" date="2022-07" db="EMBL/GenBank/DDBJ databases">
        <authorList>
            <person name="Macas J."/>
            <person name="Novak P."/>
            <person name="Neumann P."/>
        </authorList>
    </citation>
    <scope>NUCLEOTIDE SEQUENCE</scope>
</reference>
<comment type="subcellular location">
    <subcellularLocation>
        <location evidence="1">Nucleus</location>
    </subcellularLocation>
</comment>
<dbReference type="EMBL" id="CAMAPE010000038">
    <property type="protein sequence ID" value="CAH9101026.1"/>
    <property type="molecule type" value="Genomic_DNA"/>
</dbReference>
<evidence type="ECO:0000313" key="9">
    <source>
        <dbReference type="Proteomes" id="UP001152484"/>
    </source>
</evidence>
<evidence type="ECO:0000256" key="4">
    <source>
        <dbReference type="ARBA" id="ARBA00023163"/>
    </source>
</evidence>
<dbReference type="Proteomes" id="UP001152484">
    <property type="component" value="Unassembled WGS sequence"/>
</dbReference>
<dbReference type="PROSITE" id="PS50811">
    <property type="entry name" value="WRKY"/>
    <property type="match status" value="1"/>
</dbReference>
<name>A0A9P1EFR9_CUSEU</name>
<dbReference type="FunFam" id="2.20.25.80:FF:000003">
    <property type="entry name" value="WRKY transcription factor 57"/>
    <property type="match status" value="1"/>
</dbReference>
<dbReference type="GO" id="GO:0003700">
    <property type="term" value="F:DNA-binding transcription factor activity"/>
    <property type="evidence" value="ECO:0007669"/>
    <property type="project" value="InterPro"/>
</dbReference>
<dbReference type="InterPro" id="IPR003657">
    <property type="entry name" value="WRKY_dom"/>
</dbReference>
<dbReference type="InterPro" id="IPR044810">
    <property type="entry name" value="WRKY_plant"/>
</dbReference>
<keyword evidence="2" id="KW-0805">Transcription regulation</keyword>
<gene>
    <name evidence="8" type="ORF">CEURO_LOCUS15208</name>
</gene>
<accession>A0A9P1EFR9</accession>
<dbReference type="OrthoDB" id="771376at2759"/>
<evidence type="ECO:0000259" key="7">
    <source>
        <dbReference type="PROSITE" id="PS50811"/>
    </source>
</evidence>
<dbReference type="PANTHER" id="PTHR31221:SF334">
    <property type="entry name" value="WRKY TRANSCRIPTION FACTOR 57-RELATED"/>
    <property type="match status" value="1"/>
</dbReference>
<keyword evidence="3" id="KW-0238">DNA-binding</keyword>